<keyword evidence="2" id="KW-1185">Reference proteome</keyword>
<reference evidence="1 2" key="1">
    <citation type="journal article" date="2023" name="Nucleic Acids Res.">
        <title>The hologenome of Daphnia magna reveals possible DNA methylation and microbiome-mediated evolution of the host genome.</title>
        <authorList>
            <person name="Chaturvedi A."/>
            <person name="Li X."/>
            <person name="Dhandapani V."/>
            <person name="Marshall H."/>
            <person name="Kissane S."/>
            <person name="Cuenca-Cambronero M."/>
            <person name="Asole G."/>
            <person name="Calvet F."/>
            <person name="Ruiz-Romero M."/>
            <person name="Marangio P."/>
            <person name="Guigo R."/>
            <person name="Rago D."/>
            <person name="Mirbahai L."/>
            <person name="Eastwood N."/>
            <person name="Colbourne J.K."/>
            <person name="Zhou J."/>
            <person name="Mallon E."/>
            <person name="Orsini L."/>
        </authorList>
    </citation>
    <scope>NUCLEOTIDE SEQUENCE [LARGE SCALE GENOMIC DNA]</scope>
    <source>
        <strain evidence="1">LRV0_1</strain>
    </source>
</reference>
<proteinExistence type="predicted"/>
<dbReference type="Proteomes" id="UP001234178">
    <property type="component" value="Unassembled WGS sequence"/>
</dbReference>
<gene>
    <name evidence="1" type="ORF">OUZ56_000213</name>
</gene>
<comment type="caution">
    <text evidence="1">The sequence shown here is derived from an EMBL/GenBank/DDBJ whole genome shotgun (WGS) entry which is preliminary data.</text>
</comment>
<organism evidence="1 2">
    <name type="scientific">Daphnia magna</name>
    <dbReference type="NCBI Taxonomy" id="35525"/>
    <lineage>
        <taxon>Eukaryota</taxon>
        <taxon>Metazoa</taxon>
        <taxon>Ecdysozoa</taxon>
        <taxon>Arthropoda</taxon>
        <taxon>Crustacea</taxon>
        <taxon>Branchiopoda</taxon>
        <taxon>Diplostraca</taxon>
        <taxon>Cladocera</taxon>
        <taxon>Anomopoda</taxon>
        <taxon>Daphniidae</taxon>
        <taxon>Daphnia</taxon>
    </lineage>
</organism>
<evidence type="ECO:0000313" key="1">
    <source>
        <dbReference type="EMBL" id="KAK4018143.1"/>
    </source>
</evidence>
<protein>
    <submittedName>
        <fullName evidence="1">Uncharacterized protein</fullName>
    </submittedName>
</protein>
<evidence type="ECO:0000313" key="2">
    <source>
        <dbReference type="Proteomes" id="UP001234178"/>
    </source>
</evidence>
<dbReference type="EMBL" id="JAOYFB010000036">
    <property type="protein sequence ID" value="KAK4018143.1"/>
    <property type="molecule type" value="Genomic_DNA"/>
</dbReference>
<sequence>MDIKRLSTRKQMETAVWAKKNGEGTITGGLNPLNYELLLAAARPSGRFNYSILLGGRSNFHRILALLKCHGCISTQGTPLGIINK</sequence>
<accession>A0ABQ9ZZ52</accession>
<name>A0ABQ9ZZ52_9CRUS</name>